<dbReference type="InterPro" id="IPR029068">
    <property type="entry name" value="Glyas_Bleomycin-R_OHBP_Dase"/>
</dbReference>
<dbReference type="InterPro" id="IPR052164">
    <property type="entry name" value="Anthracycline_SecMetBiosynth"/>
</dbReference>
<dbReference type="PANTHER" id="PTHR33993">
    <property type="entry name" value="GLYOXALASE-RELATED"/>
    <property type="match status" value="1"/>
</dbReference>
<sequence length="253" mass="27721">MATATISSALLSSDNPERLRDWYARVFDASIERTPGEPGYDVVDLDGFYLMIDSRPDVRGPAAEAARLIVNAEVDCAQTTGALVDELGYGWLSPLERRDAGWFGTALDPDGNYVQLIGFDEEMQREASEASMTPFSGFAVHDVDAAAAFYSDVLGLRVDRNPMGLLALHLDRHTRVVMYPKDDHVPASFTVLNIPVPDIDAAVDDLEAKGVRLLRYDGLPCDDRGVMRGRSVQMGPDIAWFTDPSGNVISVMH</sequence>
<dbReference type="SUPFAM" id="SSF54593">
    <property type="entry name" value="Glyoxalase/Bleomycin resistance protein/Dihydroxybiphenyl dioxygenase"/>
    <property type="match status" value="2"/>
</dbReference>
<dbReference type="PANTHER" id="PTHR33993:SF2">
    <property type="entry name" value="VOC DOMAIN-CONTAINING PROTEIN"/>
    <property type="match status" value="1"/>
</dbReference>
<gene>
    <name evidence="2" type="ORF">GCM10007298_00720</name>
</gene>
<comment type="caution">
    <text evidence="2">The sequence shown here is derived from an EMBL/GenBank/DDBJ whole genome shotgun (WGS) entry which is preliminary data.</text>
</comment>
<dbReference type="RefSeq" id="WP_188485857.1">
    <property type="nucleotide sequence ID" value="NZ_BMCS01000001.1"/>
</dbReference>
<protein>
    <recommendedName>
        <fullName evidence="1">VOC domain-containing protein</fullName>
    </recommendedName>
</protein>
<feature type="domain" description="VOC" evidence="1">
    <location>
        <begin position="131"/>
        <end position="253"/>
    </location>
</feature>
<keyword evidence="3" id="KW-1185">Reference proteome</keyword>
<evidence type="ECO:0000313" key="3">
    <source>
        <dbReference type="Proteomes" id="UP000632454"/>
    </source>
</evidence>
<accession>A0ABQ1U2A2</accession>
<dbReference type="Gene3D" id="3.10.180.10">
    <property type="entry name" value="2,3-Dihydroxybiphenyl 1,2-Dioxygenase, domain 1"/>
    <property type="match status" value="2"/>
</dbReference>
<name>A0ABQ1U2A2_9NOCA</name>
<evidence type="ECO:0000259" key="1">
    <source>
        <dbReference type="PROSITE" id="PS51819"/>
    </source>
</evidence>
<dbReference type="InterPro" id="IPR004360">
    <property type="entry name" value="Glyas_Fos-R_dOase_dom"/>
</dbReference>
<evidence type="ECO:0000313" key="2">
    <source>
        <dbReference type="EMBL" id="GGF08696.1"/>
    </source>
</evidence>
<dbReference type="EMBL" id="BMCS01000001">
    <property type="protein sequence ID" value="GGF08696.1"/>
    <property type="molecule type" value="Genomic_DNA"/>
</dbReference>
<organism evidence="2 3">
    <name type="scientific">Williamsia phyllosphaerae</name>
    <dbReference type="NCBI Taxonomy" id="885042"/>
    <lineage>
        <taxon>Bacteria</taxon>
        <taxon>Bacillati</taxon>
        <taxon>Actinomycetota</taxon>
        <taxon>Actinomycetes</taxon>
        <taxon>Mycobacteriales</taxon>
        <taxon>Nocardiaceae</taxon>
        <taxon>Williamsia</taxon>
    </lineage>
</organism>
<dbReference type="InterPro" id="IPR037523">
    <property type="entry name" value="VOC_core"/>
</dbReference>
<dbReference type="Proteomes" id="UP000632454">
    <property type="component" value="Unassembled WGS sequence"/>
</dbReference>
<dbReference type="Pfam" id="PF00903">
    <property type="entry name" value="Glyoxalase"/>
    <property type="match status" value="1"/>
</dbReference>
<reference evidence="3" key="1">
    <citation type="journal article" date="2019" name="Int. J. Syst. Evol. Microbiol.">
        <title>The Global Catalogue of Microorganisms (GCM) 10K type strain sequencing project: providing services to taxonomists for standard genome sequencing and annotation.</title>
        <authorList>
            <consortium name="The Broad Institute Genomics Platform"/>
            <consortium name="The Broad Institute Genome Sequencing Center for Infectious Disease"/>
            <person name="Wu L."/>
            <person name="Ma J."/>
        </authorList>
    </citation>
    <scope>NUCLEOTIDE SEQUENCE [LARGE SCALE GENOMIC DNA]</scope>
    <source>
        <strain evidence="3">CCM 7855</strain>
    </source>
</reference>
<proteinExistence type="predicted"/>
<dbReference type="PROSITE" id="PS51819">
    <property type="entry name" value="VOC"/>
    <property type="match status" value="1"/>
</dbReference>